<evidence type="ECO:0000313" key="9">
    <source>
        <dbReference type="EMBL" id="MBD3867155.1"/>
    </source>
</evidence>
<dbReference type="InterPro" id="IPR001173">
    <property type="entry name" value="Glyco_trans_2-like"/>
</dbReference>
<evidence type="ECO:0000256" key="2">
    <source>
        <dbReference type="ARBA" id="ARBA00022676"/>
    </source>
</evidence>
<comment type="caution">
    <text evidence="9">The sequence shown here is derived from an EMBL/GenBank/DDBJ whole genome shotgun (WGS) entry which is preliminary data.</text>
</comment>
<organism evidence="9 10">
    <name type="scientific">Candidatus Polarisedimenticola svalbardensis</name>
    <dbReference type="NCBI Taxonomy" id="2886004"/>
    <lineage>
        <taxon>Bacteria</taxon>
        <taxon>Pseudomonadati</taxon>
        <taxon>Acidobacteriota</taxon>
        <taxon>Candidatus Polarisedimenticolia</taxon>
        <taxon>Candidatus Polarisedimenticolales</taxon>
        <taxon>Candidatus Polarisedimenticolaceae</taxon>
        <taxon>Candidatus Polarisedimenticola</taxon>
    </lineage>
</organism>
<dbReference type="SUPFAM" id="SSF53448">
    <property type="entry name" value="Nucleotide-diphospho-sugar transferases"/>
    <property type="match status" value="1"/>
</dbReference>
<evidence type="ECO:0000259" key="8">
    <source>
        <dbReference type="Pfam" id="PF00535"/>
    </source>
</evidence>
<evidence type="ECO:0000256" key="5">
    <source>
        <dbReference type="ARBA" id="ARBA00022985"/>
    </source>
</evidence>
<accession>A0A8J7C1E0</accession>
<evidence type="ECO:0000256" key="3">
    <source>
        <dbReference type="ARBA" id="ARBA00022679"/>
    </source>
</evidence>
<sequence length="245" mass="26951">MTTEPVEHPDGISIVVPVFNERDNLEPLVREIEAAVSGLGRWYEIILVNDGSTDGSREIIRKLQGERPTVRGLHFRANAGQTAALDAGFQAAAGGIIITLDADLQNDPADIPALLEALASHTAAVGYRAVRNDNWLRKVSSVIANGIRNGVSGDRIRDTGCSLKVFRAGPLRRIPLYKGMHRFLPTLLRMDGGTVVELPVSHRPRLSGDSKYGIRNRALGALVDLLAVRWMKKRKLDYEVTEDER</sequence>
<reference evidence="9 10" key="1">
    <citation type="submission" date="2020-08" db="EMBL/GenBank/DDBJ databases">
        <title>Acidobacteriota in marine sediments use diverse sulfur dissimilation pathways.</title>
        <authorList>
            <person name="Wasmund K."/>
        </authorList>
    </citation>
    <scope>NUCLEOTIDE SEQUENCE [LARGE SCALE GENOMIC DNA]</scope>
    <source>
        <strain evidence="9">MAG AM4</strain>
    </source>
</reference>
<evidence type="ECO:0000256" key="6">
    <source>
        <dbReference type="ARBA" id="ARBA00022989"/>
    </source>
</evidence>
<dbReference type="CDD" id="cd04187">
    <property type="entry name" value="DPM1_like_bac"/>
    <property type="match status" value="1"/>
</dbReference>
<dbReference type="PANTHER" id="PTHR48090:SF3">
    <property type="entry name" value="UNDECAPRENYL-PHOSPHATE 4-DEOXY-4-FORMAMIDO-L-ARABINOSE TRANSFERASE"/>
    <property type="match status" value="1"/>
</dbReference>
<keyword evidence="3" id="KW-0808">Transferase</keyword>
<keyword evidence="4" id="KW-0812">Transmembrane</keyword>
<gene>
    <name evidence="9" type="ORF">IFK94_03435</name>
</gene>
<feature type="domain" description="Glycosyltransferase 2-like" evidence="8">
    <location>
        <begin position="13"/>
        <end position="166"/>
    </location>
</feature>
<dbReference type="InterPro" id="IPR050256">
    <property type="entry name" value="Glycosyltransferase_2"/>
</dbReference>
<protein>
    <submittedName>
        <fullName evidence="9">Glycosyltransferase family 2 protein</fullName>
    </submittedName>
</protein>
<keyword evidence="7" id="KW-0472">Membrane</keyword>
<dbReference type="InterPro" id="IPR029044">
    <property type="entry name" value="Nucleotide-diphossugar_trans"/>
</dbReference>
<dbReference type="AlphaFoldDB" id="A0A8J7C1E0"/>
<dbReference type="GO" id="GO:0005886">
    <property type="term" value="C:plasma membrane"/>
    <property type="evidence" value="ECO:0007669"/>
    <property type="project" value="TreeGrafter"/>
</dbReference>
<dbReference type="Proteomes" id="UP000648239">
    <property type="component" value="Unassembled WGS sequence"/>
</dbReference>
<dbReference type="GO" id="GO:0009103">
    <property type="term" value="P:lipopolysaccharide biosynthetic process"/>
    <property type="evidence" value="ECO:0007669"/>
    <property type="project" value="UniProtKB-KW"/>
</dbReference>
<evidence type="ECO:0000313" key="10">
    <source>
        <dbReference type="Proteomes" id="UP000648239"/>
    </source>
</evidence>
<keyword evidence="5" id="KW-0448">Lipopolysaccharide biosynthesis</keyword>
<dbReference type="Gene3D" id="3.90.550.10">
    <property type="entry name" value="Spore Coat Polysaccharide Biosynthesis Protein SpsA, Chain A"/>
    <property type="match status" value="1"/>
</dbReference>
<name>A0A8J7C1E0_9BACT</name>
<dbReference type="GO" id="GO:0099621">
    <property type="term" value="F:undecaprenyl-phosphate 4-deoxy-4-formamido-L-arabinose transferase activity"/>
    <property type="evidence" value="ECO:0007669"/>
    <property type="project" value="TreeGrafter"/>
</dbReference>
<keyword evidence="6" id="KW-1133">Transmembrane helix</keyword>
<evidence type="ECO:0000256" key="1">
    <source>
        <dbReference type="ARBA" id="ARBA00022475"/>
    </source>
</evidence>
<keyword evidence="2" id="KW-0328">Glycosyltransferase</keyword>
<dbReference type="Pfam" id="PF00535">
    <property type="entry name" value="Glycos_transf_2"/>
    <property type="match status" value="1"/>
</dbReference>
<keyword evidence="1" id="KW-1003">Cell membrane</keyword>
<proteinExistence type="predicted"/>
<evidence type="ECO:0000256" key="4">
    <source>
        <dbReference type="ARBA" id="ARBA00022692"/>
    </source>
</evidence>
<dbReference type="EMBL" id="JACXWD010000006">
    <property type="protein sequence ID" value="MBD3867155.1"/>
    <property type="molecule type" value="Genomic_DNA"/>
</dbReference>
<evidence type="ECO:0000256" key="7">
    <source>
        <dbReference type="ARBA" id="ARBA00023136"/>
    </source>
</evidence>
<dbReference type="PANTHER" id="PTHR48090">
    <property type="entry name" value="UNDECAPRENYL-PHOSPHATE 4-DEOXY-4-FORMAMIDO-L-ARABINOSE TRANSFERASE-RELATED"/>
    <property type="match status" value="1"/>
</dbReference>